<evidence type="ECO:0000313" key="6">
    <source>
        <dbReference type="Proteomes" id="UP000236161"/>
    </source>
</evidence>
<dbReference type="InterPro" id="IPR036428">
    <property type="entry name" value="PCD_sf"/>
</dbReference>
<evidence type="ECO:0000313" key="5">
    <source>
        <dbReference type="EMBL" id="PKA53295.1"/>
    </source>
</evidence>
<dbReference type="PANTHER" id="PTHR12599:SF8">
    <property type="entry name" value="PTERIN-4-ALPHA-CARBINOLAMINE DEHYDRATASE, CHLOROPLASTIC-RELATED"/>
    <property type="match status" value="1"/>
</dbReference>
<protein>
    <recommendedName>
        <fullName evidence="3">4a-hydroxytetrahydrobiopterin dehydratase</fullName>
        <ecNumber evidence="3">4.2.1.96</ecNumber>
    </recommendedName>
</protein>
<dbReference type="SUPFAM" id="SSF55248">
    <property type="entry name" value="PCD-like"/>
    <property type="match status" value="1"/>
</dbReference>
<proteinExistence type="inferred from homology"/>
<dbReference type="GO" id="GO:0009536">
    <property type="term" value="C:plastid"/>
    <property type="evidence" value="ECO:0007669"/>
    <property type="project" value="TreeGrafter"/>
</dbReference>
<name>A0A2I0ACQ3_9ASPA</name>
<accession>A0A2I0ACQ3</accession>
<evidence type="ECO:0000256" key="1">
    <source>
        <dbReference type="ARBA" id="ARBA00001554"/>
    </source>
</evidence>
<dbReference type="EC" id="4.2.1.96" evidence="3"/>
<reference evidence="5 6" key="1">
    <citation type="journal article" date="2017" name="Nature">
        <title>The Apostasia genome and the evolution of orchids.</title>
        <authorList>
            <person name="Zhang G.Q."/>
            <person name="Liu K.W."/>
            <person name="Li Z."/>
            <person name="Lohaus R."/>
            <person name="Hsiao Y.Y."/>
            <person name="Niu S.C."/>
            <person name="Wang J.Y."/>
            <person name="Lin Y.C."/>
            <person name="Xu Q."/>
            <person name="Chen L.J."/>
            <person name="Yoshida K."/>
            <person name="Fujiwara S."/>
            <person name="Wang Z.W."/>
            <person name="Zhang Y.Q."/>
            <person name="Mitsuda N."/>
            <person name="Wang M."/>
            <person name="Liu G.H."/>
            <person name="Pecoraro L."/>
            <person name="Huang H.X."/>
            <person name="Xiao X.J."/>
            <person name="Lin M."/>
            <person name="Wu X.Y."/>
            <person name="Wu W.L."/>
            <person name="Chen Y.Y."/>
            <person name="Chang S.B."/>
            <person name="Sakamoto S."/>
            <person name="Ohme-Takagi M."/>
            <person name="Yagi M."/>
            <person name="Zeng S.J."/>
            <person name="Shen C.Y."/>
            <person name="Yeh C.M."/>
            <person name="Luo Y.B."/>
            <person name="Tsai W.C."/>
            <person name="Van de Peer Y."/>
            <person name="Liu Z.J."/>
        </authorList>
    </citation>
    <scope>NUCLEOTIDE SEQUENCE [LARGE SCALE GENOMIC DNA]</scope>
    <source>
        <strain evidence="6">cv. Shenzhen</strain>
        <tissue evidence="5">Stem</tissue>
    </source>
</reference>
<comment type="similarity">
    <text evidence="2">Belongs to the pterin-4-alpha-carbinolamine dehydratase family.</text>
</comment>
<dbReference type="Pfam" id="PF01329">
    <property type="entry name" value="Pterin_4a"/>
    <property type="match status" value="1"/>
</dbReference>
<dbReference type="AlphaFoldDB" id="A0A2I0ACQ3"/>
<dbReference type="GO" id="GO:0008124">
    <property type="term" value="F:4-alpha-hydroxytetrahydrobiopterin dehydratase activity"/>
    <property type="evidence" value="ECO:0007669"/>
    <property type="project" value="UniProtKB-EC"/>
</dbReference>
<evidence type="ECO:0000256" key="4">
    <source>
        <dbReference type="ARBA" id="ARBA00023239"/>
    </source>
</evidence>
<dbReference type="Proteomes" id="UP000236161">
    <property type="component" value="Unassembled WGS sequence"/>
</dbReference>
<comment type="catalytic activity">
    <reaction evidence="1">
        <text>(4aS,6R)-4a-hydroxy-L-erythro-5,6,7,8-tetrahydrobiopterin = (6R)-L-erythro-6,7-dihydrobiopterin + H2O</text>
        <dbReference type="Rhea" id="RHEA:11920"/>
        <dbReference type="ChEBI" id="CHEBI:15377"/>
        <dbReference type="ChEBI" id="CHEBI:15642"/>
        <dbReference type="ChEBI" id="CHEBI:43120"/>
        <dbReference type="EC" id="4.2.1.96"/>
    </reaction>
</comment>
<evidence type="ECO:0000256" key="2">
    <source>
        <dbReference type="ARBA" id="ARBA00006472"/>
    </source>
</evidence>
<dbReference type="Gene3D" id="3.30.1360.20">
    <property type="entry name" value="Transcriptional coactivator/pterin dehydratase"/>
    <property type="match status" value="1"/>
</dbReference>
<dbReference type="PANTHER" id="PTHR12599">
    <property type="entry name" value="PTERIN-4-ALPHA-CARBINOLAMINE DEHYDRATASE"/>
    <property type="match status" value="1"/>
</dbReference>
<keyword evidence="4 5" id="KW-0456">Lyase</keyword>
<dbReference type="InterPro" id="IPR001533">
    <property type="entry name" value="Pterin_deHydtase"/>
</dbReference>
<evidence type="ECO:0000256" key="3">
    <source>
        <dbReference type="ARBA" id="ARBA00013252"/>
    </source>
</evidence>
<sequence length="218" mass="24347">MASTSLLLLPYVFSHSPSRTDISSSCSLSATAVFAFSTRRRASNRCRRICAMAPDLLGDFGARDPFPEEIESNFGEKVVGYESTEHRILIPNLTAVSLAERSCEPVSSSQPPLSDEEVKQLLKKVIGWRILVCKEGMKIRCMWRVRDYGCGIELITRIYRAVESTGHYPTLHLEQPNQVMAELWTTSVGGLSLNDFIVAAKIDQVNALDLIPKKRVWA</sequence>
<dbReference type="STRING" id="1088818.A0A2I0ACQ3"/>
<organism evidence="5 6">
    <name type="scientific">Apostasia shenzhenica</name>
    <dbReference type="NCBI Taxonomy" id="1088818"/>
    <lineage>
        <taxon>Eukaryota</taxon>
        <taxon>Viridiplantae</taxon>
        <taxon>Streptophyta</taxon>
        <taxon>Embryophyta</taxon>
        <taxon>Tracheophyta</taxon>
        <taxon>Spermatophyta</taxon>
        <taxon>Magnoliopsida</taxon>
        <taxon>Liliopsida</taxon>
        <taxon>Asparagales</taxon>
        <taxon>Orchidaceae</taxon>
        <taxon>Apostasioideae</taxon>
        <taxon>Apostasia</taxon>
    </lineage>
</organism>
<keyword evidence="6" id="KW-1185">Reference proteome</keyword>
<dbReference type="OrthoDB" id="277398at2759"/>
<gene>
    <name evidence="5" type="ORF">AXF42_Ash010025</name>
</gene>
<dbReference type="EMBL" id="KZ451999">
    <property type="protein sequence ID" value="PKA53295.1"/>
    <property type="molecule type" value="Genomic_DNA"/>
</dbReference>
<dbReference type="GO" id="GO:0006729">
    <property type="term" value="P:tetrahydrobiopterin biosynthetic process"/>
    <property type="evidence" value="ECO:0007669"/>
    <property type="project" value="InterPro"/>
</dbReference>